<comment type="caution">
    <text evidence="3">The sequence shown here is derived from an EMBL/GenBank/DDBJ whole genome shotgun (WGS) entry which is preliminary data.</text>
</comment>
<feature type="transmembrane region" description="Helical" evidence="2">
    <location>
        <begin position="22"/>
        <end position="42"/>
    </location>
</feature>
<evidence type="ECO:0000256" key="2">
    <source>
        <dbReference type="SAM" id="Phobius"/>
    </source>
</evidence>
<keyword evidence="2" id="KW-0812">Transmembrane</keyword>
<feature type="compositionally biased region" description="Basic residues" evidence="1">
    <location>
        <begin position="101"/>
        <end position="111"/>
    </location>
</feature>
<dbReference type="RefSeq" id="XP_062680632.1">
    <property type="nucleotide sequence ID" value="XM_062822190.1"/>
</dbReference>
<sequence>MYIYVAEWEKVKALFNLEFGTFLYFSPLSLAYFLLLVVFSPFSPSIPQFLTKLRHPPHPSTIHDQTTSSFFPMRAHTTHTSEPPSLPPHSLPTARTVLTRTRTRPKTKPKPKPTPSPARRRIFCHRRSNCCSTRYLDSSGACSWEPLSP</sequence>
<evidence type="ECO:0000313" key="4">
    <source>
        <dbReference type="Proteomes" id="UP001278500"/>
    </source>
</evidence>
<dbReference type="EMBL" id="JAUEPP010000005">
    <property type="protein sequence ID" value="KAK3342839.1"/>
    <property type="molecule type" value="Genomic_DNA"/>
</dbReference>
<gene>
    <name evidence="3" type="ORF">B0H65DRAFT_231497</name>
</gene>
<reference evidence="3" key="1">
    <citation type="journal article" date="2023" name="Mol. Phylogenet. Evol.">
        <title>Genome-scale phylogeny and comparative genomics of the fungal order Sordariales.</title>
        <authorList>
            <person name="Hensen N."/>
            <person name="Bonometti L."/>
            <person name="Westerberg I."/>
            <person name="Brannstrom I.O."/>
            <person name="Guillou S."/>
            <person name="Cros-Aarteil S."/>
            <person name="Calhoun S."/>
            <person name="Haridas S."/>
            <person name="Kuo A."/>
            <person name="Mondo S."/>
            <person name="Pangilinan J."/>
            <person name="Riley R."/>
            <person name="LaButti K."/>
            <person name="Andreopoulos B."/>
            <person name="Lipzen A."/>
            <person name="Chen C."/>
            <person name="Yan M."/>
            <person name="Daum C."/>
            <person name="Ng V."/>
            <person name="Clum A."/>
            <person name="Steindorff A."/>
            <person name="Ohm R.A."/>
            <person name="Martin F."/>
            <person name="Silar P."/>
            <person name="Natvig D.O."/>
            <person name="Lalanne C."/>
            <person name="Gautier V."/>
            <person name="Ament-Velasquez S.L."/>
            <person name="Kruys A."/>
            <person name="Hutchinson M.I."/>
            <person name="Powell A.J."/>
            <person name="Barry K."/>
            <person name="Miller A.N."/>
            <person name="Grigoriev I.V."/>
            <person name="Debuchy R."/>
            <person name="Gladieux P."/>
            <person name="Hiltunen Thoren M."/>
            <person name="Johannesson H."/>
        </authorList>
    </citation>
    <scope>NUCLEOTIDE SEQUENCE</scope>
    <source>
        <strain evidence="3">CBS 560.94</strain>
    </source>
</reference>
<feature type="region of interest" description="Disordered" evidence="1">
    <location>
        <begin position="73"/>
        <end position="119"/>
    </location>
</feature>
<protein>
    <submittedName>
        <fullName evidence="3">Uncharacterized protein</fullName>
    </submittedName>
</protein>
<reference evidence="3" key="2">
    <citation type="submission" date="2023-06" db="EMBL/GenBank/DDBJ databases">
        <authorList>
            <consortium name="Lawrence Berkeley National Laboratory"/>
            <person name="Haridas S."/>
            <person name="Hensen N."/>
            <person name="Bonometti L."/>
            <person name="Westerberg I."/>
            <person name="Brannstrom I.O."/>
            <person name="Guillou S."/>
            <person name="Cros-Aarteil S."/>
            <person name="Calhoun S."/>
            <person name="Kuo A."/>
            <person name="Mondo S."/>
            <person name="Pangilinan J."/>
            <person name="Riley R."/>
            <person name="Labutti K."/>
            <person name="Andreopoulos B."/>
            <person name="Lipzen A."/>
            <person name="Chen C."/>
            <person name="Yanf M."/>
            <person name="Daum C."/>
            <person name="Ng V."/>
            <person name="Clum A."/>
            <person name="Steindorff A."/>
            <person name="Ohm R."/>
            <person name="Martin F."/>
            <person name="Silar P."/>
            <person name="Natvig D."/>
            <person name="Lalanne C."/>
            <person name="Gautier V."/>
            <person name="Ament-Velasquez S.L."/>
            <person name="Kruys A."/>
            <person name="Hutchinson M.I."/>
            <person name="Powell A.J."/>
            <person name="Barry K."/>
            <person name="Miller A.N."/>
            <person name="Grigoriev I.V."/>
            <person name="Debuchy R."/>
            <person name="Gladieux P."/>
            <person name="Thoren M.H."/>
            <person name="Johannesson H."/>
        </authorList>
    </citation>
    <scope>NUCLEOTIDE SEQUENCE</scope>
    <source>
        <strain evidence="3">CBS 560.94</strain>
    </source>
</reference>
<organism evidence="3 4">
    <name type="scientific">Neurospora tetraspora</name>
    <dbReference type="NCBI Taxonomy" id="94610"/>
    <lineage>
        <taxon>Eukaryota</taxon>
        <taxon>Fungi</taxon>
        <taxon>Dikarya</taxon>
        <taxon>Ascomycota</taxon>
        <taxon>Pezizomycotina</taxon>
        <taxon>Sordariomycetes</taxon>
        <taxon>Sordariomycetidae</taxon>
        <taxon>Sordariales</taxon>
        <taxon>Sordariaceae</taxon>
        <taxon>Neurospora</taxon>
    </lineage>
</organism>
<dbReference type="GeneID" id="87859344"/>
<proteinExistence type="predicted"/>
<name>A0AAE0JE58_9PEZI</name>
<keyword evidence="4" id="KW-1185">Reference proteome</keyword>
<dbReference type="AlphaFoldDB" id="A0AAE0JE58"/>
<evidence type="ECO:0000313" key="3">
    <source>
        <dbReference type="EMBL" id="KAK3342839.1"/>
    </source>
</evidence>
<feature type="compositionally biased region" description="Low complexity" evidence="1">
    <location>
        <begin position="91"/>
        <end position="100"/>
    </location>
</feature>
<keyword evidence="2" id="KW-1133">Transmembrane helix</keyword>
<dbReference type="Proteomes" id="UP001278500">
    <property type="component" value="Unassembled WGS sequence"/>
</dbReference>
<evidence type="ECO:0000256" key="1">
    <source>
        <dbReference type="SAM" id="MobiDB-lite"/>
    </source>
</evidence>
<keyword evidence="2" id="KW-0472">Membrane</keyword>
<accession>A0AAE0JE58</accession>